<evidence type="ECO:0000256" key="1">
    <source>
        <dbReference type="SAM" id="Phobius"/>
    </source>
</evidence>
<feature type="transmembrane region" description="Helical" evidence="1">
    <location>
        <begin position="87"/>
        <end position="108"/>
    </location>
</feature>
<dbReference type="Gene3D" id="1.20.120.1630">
    <property type="match status" value="1"/>
</dbReference>
<feature type="transmembrane region" description="Helical" evidence="1">
    <location>
        <begin position="141"/>
        <end position="160"/>
    </location>
</feature>
<keyword evidence="1" id="KW-0472">Membrane</keyword>
<evidence type="ECO:0000313" key="3">
    <source>
        <dbReference type="Proteomes" id="UP000247498"/>
    </source>
</evidence>
<feature type="transmembrane region" description="Helical" evidence="1">
    <location>
        <begin position="213"/>
        <end position="234"/>
    </location>
</feature>
<dbReference type="FunCoup" id="A0A2V0P741">
    <property type="interactions" value="56"/>
</dbReference>
<dbReference type="InParanoid" id="A0A2V0P741"/>
<reference evidence="2 3" key="1">
    <citation type="journal article" date="2018" name="Sci. Rep.">
        <title>Raphidocelis subcapitata (=Pseudokirchneriella subcapitata) provides an insight into genome evolution and environmental adaptations in the Sphaeropleales.</title>
        <authorList>
            <person name="Suzuki S."/>
            <person name="Yamaguchi H."/>
            <person name="Nakajima N."/>
            <person name="Kawachi M."/>
        </authorList>
    </citation>
    <scope>NUCLEOTIDE SEQUENCE [LARGE SCALE GENOMIC DNA]</scope>
    <source>
        <strain evidence="2 3">NIES-35</strain>
    </source>
</reference>
<dbReference type="Proteomes" id="UP000247498">
    <property type="component" value="Unassembled WGS sequence"/>
</dbReference>
<evidence type="ECO:0000313" key="2">
    <source>
        <dbReference type="EMBL" id="GBF95656.1"/>
    </source>
</evidence>
<sequence>MLRPFLSRVAAQWGSVIRRQASPGQSTGLGRALRAWQPSRPVLGASLLGAAASQGAARPSALAAQLSSMAGAGPSALDQVTFKEMGLLSWLIVDLAINWGGWAVSAVLKTDKFYDMLGTGSFLTLSLGSMAAAKVRHARKYVVSAMVAVWALRLGGFLVARVWKVGHDSRFDEAKHQPLKFWVFWTMQAAWVFVTLSPLLLLNTASAGGPARIVWSDGVGIALFAAGLLIEAIADGQKFAFKMDPANKGRFIDSGLWTYSRFPNYFGEMTLWWGVFITCTSGLSGAQFATVASPLFVMTLLLFVSGIPLQEEQAKRRWGATPEYQAYRERTNLLLPLPKWLLPWGGSCCRKSQ</sequence>
<dbReference type="PROSITE" id="PS50244">
    <property type="entry name" value="S5A_REDUCTASE"/>
    <property type="match status" value="1"/>
</dbReference>
<dbReference type="PANTHER" id="PTHR32251:SF17">
    <property type="entry name" value="STEROID 5-ALPHA REDUCTASE C-TERMINAL DOMAIN-CONTAINING PROTEIN"/>
    <property type="match status" value="1"/>
</dbReference>
<dbReference type="InterPro" id="IPR010721">
    <property type="entry name" value="UstE-like"/>
</dbReference>
<accession>A0A2V0P741</accession>
<feature type="transmembrane region" description="Helical" evidence="1">
    <location>
        <begin position="291"/>
        <end position="309"/>
    </location>
</feature>
<dbReference type="AlphaFoldDB" id="A0A2V0P741"/>
<keyword evidence="1" id="KW-0812">Transmembrane</keyword>
<organism evidence="2 3">
    <name type="scientific">Raphidocelis subcapitata</name>
    <dbReference type="NCBI Taxonomy" id="307507"/>
    <lineage>
        <taxon>Eukaryota</taxon>
        <taxon>Viridiplantae</taxon>
        <taxon>Chlorophyta</taxon>
        <taxon>core chlorophytes</taxon>
        <taxon>Chlorophyceae</taxon>
        <taxon>CS clade</taxon>
        <taxon>Sphaeropleales</taxon>
        <taxon>Selenastraceae</taxon>
        <taxon>Raphidocelis</taxon>
    </lineage>
</organism>
<dbReference type="GO" id="GO:0016020">
    <property type="term" value="C:membrane"/>
    <property type="evidence" value="ECO:0007669"/>
    <property type="project" value="TreeGrafter"/>
</dbReference>
<keyword evidence="1" id="KW-1133">Transmembrane helix</keyword>
<proteinExistence type="predicted"/>
<protein>
    <submittedName>
        <fullName evidence="2">Uncharacterized protein</fullName>
    </submittedName>
</protein>
<dbReference type="EMBL" id="BDRX01000068">
    <property type="protein sequence ID" value="GBF95656.1"/>
    <property type="molecule type" value="Genomic_DNA"/>
</dbReference>
<gene>
    <name evidence="2" type="ORF">Rsub_08638</name>
</gene>
<name>A0A2V0P741_9CHLO</name>
<dbReference type="PANTHER" id="PTHR32251">
    <property type="entry name" value="3-OXO-5-ALPHA-STEROID 4-DEHYDROGENASE"/>
    <property type="match status" value="1"/>
</dbReference>
<dbReference type="OrthoDB" id="67965at2759"/>
<comment type="caution">
    <text evidence="2">The sequence shown here is derived from an EMBL/GenBank/DDBJ whole genome shotgun (WGS) entry which is preliminary data.</text>
</comment>
<dbReference type="Pfam" id="PF06966">
    <property type="entry name" value="DUF1295"/>
    <property type="match status" value="1"/>
</dbReference>
<keyword evidence="3" id="KW-1185">Reference proteome</keyword>
<feature type="transmembrane region" description="Helical" evidence="1">
    <location>
        <begin position="181"/>
        <end position="201"/>
    </location>
</feature>